<dbReference type="InterPro" id="IPR053879">
    <property type="entry name" value="HYDIN_VesB_CFA65-like_Ig"/>
</dbReference>
<dbReference type="SUPFAM" id="SSF81296">
    <property type="entry name" value="E set domains"/>
    <property type="match status" value="1"/>
</dbReference>
<evidence type="ECO:0008006" key="13">
    <source>
        <dbReference type="Google" id="ProtNLM"/>
    </source>
</evidence>
<dbReference type="SUPFAM" id="SSF69318">
    <property type="entry name" value="Integrin alpha N-terminal domain"/>
    <property type="match status" value="1"/>
</dbReference>
<dbReference type="Pfam" id="PF22544">
    <property type="entry name" value="HYDIN_VesB_CFA65-like_Ig"/>
    <property type="match status" value="1"/>
</dbReference>
<dbReference type="InterPro" id="IPR007110">
    <property type="entry name" value="Ig-like_dom"/>
</dbReference>
<dbReference type="InterPro" id="IPR026444">
    <property type="entry name" value="Secre_tail"/>
</dbReference>
<dbReference type="SUPFAM" id="SSF49299">
    <property type="entry name" value="PKD domain"/>
    <property type="match status" value="2"/>
</dbReference>
<evidence type="ECO:0000256" key="6">
    <source>
        <dbReference type="ARBA" id="ARBA00023069"/>
    </source>
</evidence>
<name>A0A2U2J9Y7_9FLAO</name>
<evidence type="ECO:0000256" key="2">
    <source>
        <dbReference type="ARBA" id="ARBA00004496"/>
    </source>
</evidence>
<dbReference type="InterPro" id="IPR003410">
    <property type="entry name" value="HYR_dom"/>
</dbReference>
<evidence type="ECO:0000259" key="10">
    <source>
        <dbReference type="PROSITE" id="PS50835"/>
    </source>
</evidence>
<evidence type="ECO:0000256" key="7">
    <source>
        <dbReference type="ARBA" id="ARBA00023273"/>
    </source>
</evidence>
<feature type="domain" description="HYR" evidence="9">
    <location>
        <begin position="481"/>
        <end position="562"/>
    </location>
</feature>
<organism evidence="11 12">
    <name type="scientific">Polaribacter aquimarinus</name>
    <dbReference type="NCBI Taxonomy" id="2100726"/>
    <lineage>
        <taxon>Bacteria</taxon>
        <taxon>Pseudomonadati</taxon>
        <taxon>Bacteroidota</taxon>
        <taxon>Flavobacteriia</taxon>
        <taxon>Flavobacteriales</taxon>
        <taxon>Flavobacteriaceae</taxon>
    </lineage>
</organism>
<dbReference type="PROSITE" id="PS50835">
    <property type="entry name" value="IG_LIKE"/>
    <property type="match status" value="1"/>
</dbReference>
<keyword evidence="3" id="KW-0963">Cytoplasm</keyword>
<evidence type="ECO:0000313" key="11">
    <source>
        <dbReference type="EMBL" id="PWG05135.1"/>
    </source>
</evidence>
<keyword evidence="5" id="KW-0677">Repeat</keyword>
<dbReference type="Gene3D" id="2.130.10.130">
    <property type="entry name" value="Integrin alpha, N-terminal"/>
    <property type="match status" value="1"/>
</dbReference>
<dbReference type="OrthoDB" id="9805017at2"/>
<evidence type="ECO:0000313" key="12">
    <source>
        <dbReference type="Proteomes" id="UP000245670"/>
    </source>
</evidence>
<dbReference type="InterPro" id="IPR014756">
    <property type="entry name" value="Ig_E-set"/>
</dbReference>
<feature type="chain" id="PRO_5015439824" description="HYR domain-containing protein" evidence="8">
    <location>
        <begin position="23"/>
        <end position="1327"/>
    </location>
</feature>
<gene>
    <name evidence="11" type="ORF">DIS07_07780</name>
</gene>
<dbReference type="InterPro" id="IPR002909">
    <property type="entry name" value="IPT_dom"/>
</dbReference>
<evidence type="ECO:0000256" key="1">
    <source>
        <dbReference type="ARBA" id="ARBA00004138"/>
    </source>
</evidence>
<dbReference type="InterPro" id="IPR013783">
    <property type="entry name" value="Ig-like_fold"/>
</dbReference>
<evidence type="ECO:0000256" key="4">
    <source>
        <dbReference type="ARBA" id="ARBA00022729"/>
    </source>
</evidence>
<keyword evidence="12" id="KW-1185">Reference proteome</keyword>
<dbReference type="NCBIfam" id="NF012200">
    <property type="entry name" value="choice_anch_D"/>
    <property type="match status" value="1"/>
</dbReference>
<dbReference type="InterPro" id="IPR035986">
    <property type="entry name" value="PKD_dom_sf"/>
</dbReference>
<evidence type="ECO:0000256" key="5">
    <source>
        <dbReference type="ARBA" id="ARBA00022737"/>
    </source>
</evidence>
<sequence length="1327" mass="139286">MKKIISILIIVFCLGVSSKSYAQCNDRPIINDFSPKTGFIGSTVTITGANFNATPGNNQVFFGATQATVVSSSFGTLEVRVPEGSTTSLISVKNHCNLTAYSKTHFNGIFCPTPLTNTSYQNVSQELTGIYGAYNMLSQDMDNDGKPEVISARNGGGITIAINNSTPGNINFSRYNNGSTGGAAQSIAAADFDGDGLKDIVTNRAIMRNTSTGVGNFGLQYVTNSRSVSNYQVGAGDFNNDGKIDIIGEYGNWIWVAFNISTGPGNFNFTTRQQVQYVGTRCTGIQVADVDGDGKTDFLASQGGGNRAVSIRNTTVDGSFTASFESPEYWSSRGLFPYRAMIADFDKDGKIDFTSCNYNGATNTAIWRNTSTVGNISFATSVNITSPRNNYRIGVGDVDGDGYPDIVTKSLGVNVFSVYRNTSSGAGNVSFAPRFDYTSSSRAEVSGIVIGDLDGDFVPDIATSGISSNTIRFHRNTGAQNDVTPPTVSCKNITVALSPNGTVSITSDMIDNGSGDACGIDRFELSQSNFTCADIGSNQVTLTAYDGAGNSASCTATVNVQPAAIIVAGQSTVCQGETVTMNANDGDSYQWKKDGVNIVGATLQTYVANTSGGYTVEVTNAGGCSGESLVTPVVVNDNPTVDISPKGNAFLCPPNGTTTLTASQSSIYQWMKDGVDIPNATQQSYIASTVGSYSVRVIDLFGCSAVSEPTIITANPAEIDVNGNGDFGNVFPNQDYTQTITISNSGSGDLDITNLAVSGPDSNSFTLAGFSSPGVIPVGGTTTVDVIFNAPDITTYSAFLSFNSNDCDEDFISLPLTAEITCVAADFTNFPTTMNVNTDLDVCGTLVNYNIETVGNPTSILTYSLSGATSGTGQGSGSGTLFNVGTTTVTLNVENPCGNVTQSFDIVVTDNQPPNVVTQNIPVELDTNGNAIITPEMIDNNSTDACGIASYSLNLDTFSCSNVGPNEVILTVTDNNGNSASSNAIVTVSDITPPTAITQSYSIDLANGVANITPNDIDGGTFDNCDFTLSIDKDNFTCDDIGDHLVTLTATDASGNTASSSATVTVVGDIPTISIDDFYTVNNQKVNTIFLGYGPQNLNLSTVTSGGSGFTYEWTSSTGESVSNVANPNISPITSTTYNVTVTNSNGCIASTSIYVCVIDARAYDKKGRYKGKVVVCHHTSGKKGTKHVTINISQSAVASHLKHGLGTGHADSLGGCSATCITTIGQKSKSKQSNFNFASIEDNLRIYPNPSNGIFDIKLTVINLQTNILLFDSVGKLIESKSISKENSSENIITVGNNNLASGIYLLRVINKNETITKKLIIEKSN</sequence>
<evidence type="ECO:0000256" key="3">
    <source>
        <dbReference type="ARBA" id="ARBA00022490"/>
    </source>
</evidence>
<accession>A0A2U2J9Y7</accession>
<dbReference type="Pfam" id="PF18962">
    <property type="entry name" value="Por_Secre_tail"/>
    <property type="match status" value="1"/>
</dbReference>
<evidence type="ECO:0000256" key="8">
    <source>
        <dbReference type="SAM" id="SignalP"/>
    </source>
</evidence>
<comment type="caution">
    <text evidence="11">The sequence shown here is derived from an EMBL/GenBank/DDBJ whole genome shotgun (WGS) entry which is preliminary data.</text>
</comment>
<dbReference type="InterPro" id="IPR028994">
    <property type="entry name" value="Integrin_alpha_N"/>
</dbReference>
<dbReference type="GO" id="GO:0005737">
    <property type="term" value="C:cytoplasm"/>
    <property type="evidence" value="ECO:0007669"/>
    <property type="project" value="UniProtKB-SubCell"/>
</dbReference>
<reference evidence="11 12" key="1">
    <citation type="submission" date="2018-05" db="EMBL/GenBank/DDBJ databases">
        <title>Polaribacter aquimarinus sp. nov., isolated from sediment in a sediment of sea.</title>
        <authorList>
            <person name="Lu D."/>
        </authorList>
    </citation>
    <scope>NUCLEOTIDE SEQUENCE [LARGE SCALE GENOMIC DNA]</scope>
    <source>
        <strain evidence="11 12">ZY113</strain>
    </source>
</reference>
<dbReference type="Gene3D" id="2.60.40.10">
    <property type="entry name" value="Immunoglobulins"/>
    <property type="match status" value="5"/>
</dbReference>
<keyword evidence="7" id="KW-0966">Cell projection</keyword>
<dbReference type="NCBIfam" id="TIGR04183">
    <property type="entry name" value="Por_Secre_tail"/>
    <property type="match status" value="1"/>
</dbReference>
<dbReference type="Pfam" id="PF13517">
    <property type="entry name" value="FG-GAP_3"/>
    <property type="match status" value="3"/>
</dbReference>
<comment type="subcellular location">
    <subcellularLocation>
        <location evidence="1">Cell projection</location>
        <location evidence="1">Cilium</location>
    </subcellularLocation>
    <subcellularLocation>
        <location evidence="2">Cytoplasm</location>
    </subcellularLocation>
</comment>
<proteinExistence type="predicted"/>
<dbReference type="PROSITE" id="PS50825">
    <property type="entry name" value="HYR"/>
    <property type="match status" value="1"/>
</dbReference>
<dbReference type="CDD" id="cd00603">
    <property type="entry name" value="IPT_PCSR"/>
    <property type="match status" value="1"/>
</dbReference>
<dbReference type="PANTHER" id="PTHR44103:SF1">
    <property type="entry name" value="PROPROTEIN CONVERTASE P"/>
    <property type="match status" value="1"/>
</dbReference>
<dbReference type="EMBL" id="QFFG01000003">
    <property type="protein sequence ID" value="PWG05135.1"/>
    <property type="molecule type" value="Genomic_DNA"/>
</dbReference>
<feature type="domain" description="Ig-like" evidence="10">
    <location>
        <begin position="632"/>
        <end position="713"/>
    </location>
</feature>
<dbReference type="RefSeq" id="WP_109404682.1">
    <property type="nucleotide sequence ID" value="NZ_QFFG01000003.1"/>
</dbReference>
<dbReference type="Pfam" id="PF02494">
    <property type="entry name" value="HYR"/>
    <property type="match status" value="1"/>
</dbReference>
<dbReference type="InterPro" id="IPR013517">
    <property type="entry name" value="FG-GAP"/>
</dbReference>
<dbReference type="PANTHER" id="PTHR44103">
    <property type="entry name" value="PROPROTEIN CONVERTASE P"/>
    <property type="match status" value="1"/>
</dbReference>
<keyword evidence="6" id="KW-0969">Cilium</keyword>
<keyword evidence="4 8" id="KW-0732">Signal</keyword>
<feature type="signal peptide" evidence="8">
    <location>
        <begin position="1"/>
        <end position="22"/>
    </location>
</feature>
<dbReference type="Proteomes" id="UP000245670">
    <property type="component" value="Unassembled WGS sequence"/>
</dbReference>
<evidence type="ECO:0000259" key="9">
    <source>
        <dbReference type="PROSITE" id="PS50825"/>
    </source>
</evidence>
<dbReference type="Pfam" id="PF01833">
    <property type="entry name" value="TIG"/>
    <property type="match status" value="1"/>
</dbReference>
<protein>
    <recommendedName>
        <fullName evidence="13">HYR domain-containing protein</fullName>
    </recommendedName>
</protein>